<feature type="active site" description="Proton donor" evidence="2">
    <location>
        <position position="40"/>
    </location>
</feature>
<feature type="active site" description="Proton acceptor" evidence="2">
    <location>
        <position position="122"/>
    </location>
</feature>
<dbReference type="InterPro" id="IPR009097">
    <property type="entry name" value="Cyclic_Pdiesterase"/>
</dbReference>
<dbReference type="Gene3D" id="3.90.1140.10">
    <property type="entry name" value="Cyclic phosphodiesterase"/>
    <property type="match status" value="1"/>
</dbReference>
<proteinExistence type="inferred from homology"/>
<dbReference type="InterPro" id="IPR004175">
    <property type="entry name" value="RNA_CPDase"/>
</dbReference>
<sequence>MRLFIAIRFSEAILEALWYIENQLCQQALSGNFTRKENFHLTLSFLGDVTEVDAILQVMDQVKLPAFPLRLEGIGCFCQEKGGDILWAGVRESQGLRQLQSFLERALRLKGFPLEQRGFQPHITLGRKVKLCEGFPLAAFSATIPPVDMEVRKFYLMRSDSPQGILTYTEIYERELEGLPGHSYDSDE</sequence>
<reference evidence="3 4" key="1">
    <citation type="submission" date="2022-01" db="EMBL/GenBank/DDBJ databases">
        <title>Collection of gut derived symbiotic bacterial strains cultured from healthy donors.</title>
        <authorList>
            <person name="Lin H."/>
            <person name="Kohout C."/>
            <person name="Waligurski E."/>
            <person name="Pamer E.G."/>
        </authorList>
    </citation>
    <scope>NUCLEOTIDE SEQUENCE [LARGE SCALE GENOMIC DNA]</scope>
    <source>
        <strain evidence="3 4">DFI.7.58</strain>
    </source>
</reference>
<evidence type="ECO:0000313" key="3">
    <source>
        <dbReference type="EMBL" id="MCG4611772.1"/>
    </source>
</evidence>
<dbReference type="PANTHER" id="PTHR35561">
    <property type="entry name" value="RNA 2',3'-CYCLIC PHOSPHODIESTERASE"/>
    <property type="match status" value="1"/>
</dbReference>
<dbReference type="PANTHER" id="PTHR35561:SF1">
    <property type="entry name" value="RNA 2',3'-CYCLIC PHOSPHODIESTERASE"/>
    <property type="match status" value="1"/>
</dbReference>
<name>A0ABS9MLQ9_9FIRM</name>
<feature type="short sequence motif" description="HXTX 2" evidence="2">
    <location>
        <begin position="122"/>
        <end position="125"/>
    </location>
</feature>
<gene>
    <name evidence="3" type="primary">thpR</name>
    <name evidence="3" type="ORF">L0P57_12625</name>
</gene>
<dbReference type="SUPFAM" id="SSF55144">
    <property type="entry name" value="LigT-like"/>
    <property type="match status" value="1"/>
</dbReference>
<dbReference type="NCBIfam" id="TIGR02258">
    <property type="entry name" value="2_5_ligase"/>
    <property type="match status" value="1"/>
</dbReference>
<dbReference type="HAMAP" id="MF_01940">
    <property type="entry name" value="RNA_CPDase"/>
    <property type="match status" value="1"/>
</dbReference>
<comment type="caution">
    <text evidence="3">The sequence shown here is derived from an EMBL/GenBank/DDBJ whole genome shotgun (WGS) entry which is preliminary data.</text>
</comment>
<comment type="similarity">
    <text evidence="2">Belongs to the 2H phosphoesterase superfamily. ThpR family.</text>
</comment>
<keyword evidence="1 2" id="KW-0378">Hydrolase</keyword>
<organism evidence="3 4">
    <name type="scientific">Anaeromassilibacillus senegalensis</name>
    <dbReference type="NCBI Taxonomy" id="1673717"/>
    <lineage>
        <taxon>Bacteria</taxon>
        <taxon>Bacillati</taxon>
        <taxon>Bacillota</taxon>
        <taxon>Clostridia</taxon>
        <taxon>Eubacteriales</taxon>
        <taxon>Acutalibacteraceae</taxon>
        <taxon>Anaeromassilibacillus</taxon>
    </lineage>
</organism>
<comment type="function">
    <text evidence="2">Hydrolyzes RNA 2',3'-cyclic phosphodiester to an RNA 2'-phosphomonoester.</text>
</comment>
<evidence type="ECO:0000256" key="1">
    <source>
        <dbReference type="ARBA" id="ARBA00022801"/>
    </source>
</evidence>
<dbReference type="EMBL" id="JAKNHQ010000022">
    <property type="protein sequence ID" value="MCG4611772.1"/>
    <property type="molecule type" value="Genomic_DNA"/>
</dbReference>
<dbReference type="Proteomes" id="UP001298681">
    <property type="component" value="Unassembled WGS sequence"/>
</dbReference>
<evidence type="ECO:0000256" key="2">
    <source>
        <dbReference type="HAMAP-Rule" id="MF_01940"/>
    </source>
</evidence>
<protein>
    <recommendedName>
        <fullName evidence="2">RNA 2',3'-cyclic phosphodiesterase</fullName>
        <shortName evidence="2">RNA 2',3'-CPDase</shortName>
        <ecNumber evidence="2">3.1.4.58</ecNumber>
    </recommendedName>
</protein>
<keyword evidence="4" id="KW-1185">Reference proteome</keyword>
<dbReference type="Pfam" id="PF13563">
    <property type="entry name" value="2_5_RNA_ligase2"/>
    <property type="match status" value="1"/>
</dbReference>
<feature type="short sequence motif" description="HXTX 1" evidence="2">
    <location>
        <begin position="40"/>
        <end position="43"/>
    </location>
</feature>
<dbReference type="EC" id="3.1.4.58" evidence="2"/>
<evidence type="ECO:0000313" key="4">
    <source>
        <dbReference type="Proteomes" id="UP001298681"/>
    </source>
</evidence>
<accession>A0ABS9MLQ9</accession>
<dbReference type="RefSeq" id="WP_087230142.1">
    <property type="nucleotide sequence ID" value="NZ_JAKNHQ010000022.1"/>
</dbReference>
<comment type="catalytic activity">
    <reaction evidence="2">
        <text>a 3'-end 2',3'-cyclophospho-ribonucleotide-RNA + H2O = a 3'-end 2'-phospho-ribonucleotide-RNA + H(+)</text>
        <dbReference type="Rhea" id="RHEA:11828"/>
        <dbReference type="Rhea" id="RHEA-COMP:10464"/>
        <dbReference type="Rhea" id="RHEA-COMP:17353"/>
        <dbReference type="ChEBI" id="CHEBI:15377"/>
        <dbReference type="ChEBI" id="CHEBI:15378"/>
        <dbReference type="ChEBI" id="CHEBI:83064"/>
        <dbReference type="ChEBI" id="CHEBI:173113"/>
        <dbReference type="EC" id="3.1.4.58"/>
    </reaction>
</comment>